<evidence type="ECO:0000256" key="1">
    <source>
        <dbReference type="ARBA" id="ARBA00004442"/>
    </source>
</evidence>
<evidence type="ECO:0000256" key="6">
    <source>
        <dbReference type="SAM" id="SignalP"/>
    </source>
</evidence>
<dbReference type="RefSeq" id="WP_161140399.1">
    <property type="nucleotide sequence ID" value="NZ_SPKJ01000027.1"/>
</dbReference>
<dbReference type="PANTHER" id="PTHR34001:SF3">
    <property type="entry name" value="BLL7405 PROTEIN"/>
    <property type="match status" value="1"/>
</dbReference>
<evidence type="ECO:0000256" key="3">
    <source>
        <dbReference type="ARBA" id="ARBA00023136"/>
    </source>
</evidence>
<dbReference type="PANTHER" id="PTHR34001">
    <property type="entry name" value="BLL7405 PROTEIN"/>
    <property type="match status" value="1"/>
</dbReference>
<sequence length="252" mass="27299">MLRFTRIALAACASAAAMSAAMAADMPVYVPEVTPMPVPEVPVAVSGWYLRGDIGYKIYQDPNPKFNDPLTGPIGFSNNSIEDTGMVGAGIGYKFNNFLRADITADYEWPAKFKGNSDCACELATEYADISAFTTMVNAYIDLGYYAGFSPYVGAGIGASYVTADNGYGTVQKDGSITRYDYSGSSSKWNFAWALMAGVGYEFSPNLALDVGYRYLNLGSAESPVLQGLTSRIKYEDLSAHEIRVGLRYTIY</sequence>
<feature type="chain" id="PRO_5037466486" evidence="6">
    <location>
        <begin position="24"/>
        <end position="252"/>
    </location>
</feature>
<keyword evidence="4" id="KW-0998">Cell outer membrane</keyword>
<dbReference type="AlphaFoldDB" id="A0A964T496"/>
<accession>A0A964T496</accession>
<name>A0A964T496_9HYPH</name>
<gene>
    <name evidence="8" type="ORF">E4O86_10055</name>
</gene>
<dbReference type="OrthoDB" id="5643626at2"/>
<comment type="similarity">
    <text evidence="5">Belongs to the Omp25/RopB family.</text>
</comment>
<keyword evidence="2 6" id="KW-0732">Signal</keyword>
<evidence type="ECO:0000256" key="4">
    <source>
        <dbReference type="ARBA" id="ARBA00023237"/>
    </source>
</evidence>
<feature type="signal peptide" evidence="6">
    <location>
        <begin position="1"/>
        <end position="23"/>
    </location>
</feature>
<keyword evidence="9" id="KW-1185">Reference proteome</keyword>
<dbReference type="EMBL" id="SPKJ01000027">
    <property type="protein sequence ID" value="MYZ48054.1"/>
    <property type="molecule type" value="Genomic_DNA"/>
</dbReference>
<dbReference type="GO" id="GO:0009279">
    <property type="term" value="C:cell outer membrane"/>
    <property type="evidence" value="ECO:0007669"/>
    <property type="project" value="UniProtKB-SubCell"/>
</dbReference>
<protein>
    <submittedName>
        <fullName evidence="8">Porin family protein</fullName>
    </submittedName>
</protein>
<dbReference type="SUPFAM" id="SSF56925">
    <property type="entry name" value="OMPA-like"/>
    <property type="match status" value="1"/>
</dbReference>
<comment type="subcellular location">
    <subcellularLocation>
        <location evidence="1">Cell outer membrane</location>
    </subcellularLocation>
</comment>
<evidence type="ECO:0000256" key="5">
    <source>
        <dbReference type="ARBA" id="ARBA00038306"/>
    </source>
</evidence>
<feature type="domain" description="Outer membrane protein beta-barrel" evidence="7">
    <location>
        <begin position="14"/>
        <end position="249"/>
    </location>
</feature>
<evidence type="ECO:0000313" key="8">
    <source>
        <dbReference type="EMBL" id="MYZ48054.1"/>
    </source>
</evidence>
<reference evidence="8" key="1">
    <citation type="submission" date="2019-03" db="EMBL/GenBank/DDBJ databases">
        <title>Afifella sp. nov., isolated from activated sludge.</title>
        <authorList>
            <person name="Li Q."/>
            <person name="Liu Y."/>
        </authorList>
    </citation>
    <scope>NUCLEOTIDE SEQUENCE</scope>
    <source>
        <strain evidence="8">L72</strain>
    </source>
</reference>
<dbReference type="InterPro" id="IPR027385">
    <property type="entry name" value="Beta-barrel_OMP"/>
</dbReference>
<evidence type="ECO:0000313" key="9">
    <source>
        <dbReference type="Proteomes" id="UP000773614"/>
    </source>
</evidence>
<proteinExistence type="inferred from homology"/>
<evidence type="ECO:0000259" key="7">
    <source>
        <dbReference type="Pfam" id="PF13505"/>
    </source>
</evidence>
<organism evidence="8 9">
    <name type="scientific">Propylenella binzhouense</name>
    <dbReference type="NCBI Taxonomy" id="2555902"/>
    <lineage>
        <taxon>Bacteria</taxon>
        <taxon>Pseudomonadati</taxon>
        <taxon>Pseudomonadota</taxon>
        <taxon>Alphaproteobacteria</taxon>
        <taxon>Hyphomicrobiales</taxon>
        <taxon>Propylenellaceae</taxon>
        <taxon>Propylenella</taxon>
    </lineage>
</organism>
<comment type="caution">
    <text evidence="8">The sequence shown here is derived from an EMBL/GenBank/DDBJ whole genome shotgun (WGS) entry which is preliminary data.</text>
</comment>
<dbReference type="Gene3D" id="2.40.160.20">
    <property type="match status" value="1"/>
</dbReference>
<keyword evidence="3" id="KW-0472">Membrane</keyword>
<dbReference type="Proteomes" id="UP000773614">
    <property type="component" value="Unassembled WGS sequence"/>
</dbReference>
<dbReference type="InterPro" id="IPR011250">
    <property type="entry name" value="OMP/PagP_B-barrel"/>
</dbReference>
<dbReference type="Pfam" id="PF13505">
    <property type="entry name" value="OMP_b-brl"/>
    <property type="match status" value="1"/>
</dbReference>
<dbReference type="InterPro" id="IPR051692">
    <property type="entry name" value="OMP-like"/>
</dbReference>
<evidence type="ECO:0000256" key="2">
    <source>
        <dbReference type="ARBA" id="ARBA00022729"/>
    </source>
</evidence>